<organism evidence="2 3">
    <name type="scientific">Clostridium aminobutyricum</name>
    <dbReference type="NCBI Taxonomy" id="33953"/>
    <lineage>
        <taxon>Bacteria</taxon>
        <taxon>Bacillati</taxon>
        <taxon>Bacillota</taxon>
        <taxon>Clostridia</taxon>
        <taxon>Eubacteriales</taxon>
        <taxon>Clostridiaceae</taxon>
        <taxon>Clostridium</taxon>
    </lineage>
</organism>
<evidence type="ECO:0000313" key="2">
    <source>
        <dbReference type="EMBL" id="MBN7772058.1"/>
    </source>
</evidence>
<evidence type="ECO:0000256" key="1">
    <source>
        <dbReference type="SAM" id="Phobius"/>
    </source>
</evidence>
<evidence type="ECO:0000313" key="3">
    <source>
        <dbReference type="Proteomes" id="UP000664545"/>
    </source>
</evidence>
<comment type="caution">
    <text evidence="2">The sequence shown here is derived from an EMBL/GenBank/DDBJ whole genome shotgun (WGS) entry which is preliminary data.</text>
</comment>
<keyword evidence="3" id="KW-1185">Reference proteome</keyword>
<keyword evidence="1" id="KW-0472">Membrane</keyword>
<dbReference type="RefSeq" id="WP_206580835.1">
    <property type="nucleotide sequence ID" value="NZ_JAFJZZ010000001.1"/>
</dbReference>
<gene>
    <name evidence="2" type="ORF">JYB65_01675</name>
</gene>
<feature type="transmembrane region" description="Helical" evidence="1">
    <location>
        <begin position="73"/>
        <end position="90"/>
    </location>
</feature>
<protein>
    <recommendedName>
        <fullName evidence="4">Type II secretion system protein GspF domain-containing protein</fullName>
    </recommendedName>
</protein>
<reference evidence="2" key="1">
    <citation type="submission" date="2021-02" db="EMBL/GenBank/DDBJ databases">
        <title>Abyssanaerobacter marinus gen.nov., sp., nov, anaerobic bacterium isolated from the Onnuri vent field of Indian Ocean and suggestion of Mogibacteriaceae fam. nov., and proposal of reclassification of ambiguous this family's genus member.</title>
        <authorList>
            <person name="Kim Y.J."/>
            <person name="Yang J.-A."/>
        </authorList>
    </citation>
    <scope>NUCLEOTIDE SEQUENCE</scope>
    <source>
        <strain evidence="2">DSM 2634</strain>
    </source>
</reference>
<feature type="transmembrane region" description="Helical" evidence="1">
    <location>
        <begin position="247"/>
        <end position="264"/>
    </location>
</feature>
<feature type="transmembrane region" description="Helical" evidence="1">
    <location>
        <begin position="284"/>
        <end position="306"/>
    </location>
</feature>
<feature type="transmembrane region" description="Helical" evidence="1">
    <location>
        <begin position="96"/>
        <end position="113"/>
    </location>
</feature>
<keyword evidence="1" id="KW-1133">Transmembrane helix</keyword>
<proteinExistence type="predicted"/>
<dbReference type="Proteomes" id="UP000664545">
    <property type="component" value="Unassembled WGS sequence"/>
</dbReference>
<evidence type="ECO:0008006" key="4">
    <source>
        <dbReference type="Google" id="ProtNLM"/>
    </source>
</evidence>
<name>A0A939D749_CLOAM</name>
<dbReference type="AlphaFoldDB" id="A0A939D749"/>
<dbReference type="EMBL" id="JAFJZZ010000001">
    <property type="protein sequence ID" value="MBN7772058.1"/>
    <property type="molecule type" value="Genomic_DNA"/>
</dbReference>
<keyword evidence="1" id="KW-0812">Transmembrane</keyword>
<sequence length="312" mass="36412">MQTVSMILIETTLYGVFFIGWYLIYNKEVTLYSARLKMHCRLKARKNMLEGLNPIENHFEQLTRATIKIKGRYLMLFTISVFVLVLIVGFRSLSAFMAFLFAVSIASIPYILLRIRLETIRRKSSFEGEILISNFLNQYRVSNFNIYEALEKVISESKNTKISNKLILQMLLELRGTANPKEIKKATDKFNQVIHTNWARMFSYNVRLGAEKGINVSMAIEDILIQLREARMLYEERKRLNSEAVRIVVYLIPILYLFTLLMSVRYIGINLGTYIHNQFFTKEGFILLTLSVSMFLFNIALIEIVGKQKFDF</sequence>
<accession>A0A939D749</accession>
<feature type="transmembrane region" description="Helical" evidence="1">
    <location>
        <begin position="6"/>
        <end position="25"/>
    </location>
</feature>